<comment type="caution">
    <text evidence="6">The sequence shown here is derived from an EMBL/GenBank/DDBJ whole genome shotgun (WGS) entry which is preliminary data.</text>
</comment>
<feature type="coiled-coil region" evidence="4">
    <location>
        <begin position="200"/>
        <end position="227"/>
    </location>
</feature>
<organism evidence="6 7">
    <name type="scientific">Alkalicoccobacillus plakortidis</name>
    <dbReference type="NCBI Taxonomy" id="444060"/>
    <lineage>
        <taxon>Bacteria</taxon>
        <taxon>Bacillati</taxon>
        <taxon>Bacillota</taxon>
        <taxon>Bacilli</taxon>
        <taxon>Bacillales</taxon>
        <taxon>Bacillaceae</taxon>
        <taxon>Alkalicoccobacillus</taxon>
    </lineage>
</organism>
<dbReference type="InterPro" id="IPR027417">
    <property type="entry name" value="P-loop_NTPase"/>
</dbReference>
<evidence type="ECO:0000256" key="1">
    <source>
        <dbReference type="ARBA" id="ARBA00006930"/>
    </source>
</evidence>
<dbReference type="RefSeq" id="WP_251604672.1">
    <property type="nucleotide sequence ID" value="NZ_JAMQJY010000001.1"/>
</dbReference>
<accession>A0ABT0XFL5</accession>
<dbReference type="SUPFAM" id="SSF52540">
    <property type="entry name" value="P-loop containing nucleoside triphosphate hydrolases"/>
    <property type="match status" value="2"/>
</dbReference>
<evidence type="ECO:0000256" key="4">
    <source>
        <dbReference type="SAM" id="Coils"/>
    </source>
</evidence>
<dbReference type="SUPFAM" id="SSF75712">
    <property type="entry name" value="Rad50 coiled-coil Zn hook"/>
    <property type="match status" value="1"/>
</dbReference>
<dbReference type="Gene3D" id="3.40.50.300">
    <property type="entry name" value="P-loop containing nucleotide triphosphate hydrolases"/>
    <property type="match status" value="1"/>
</dbReference>
<comment type="similarity">
    <text evidence="1">Belongs to the SMC family. SbcC subfamily.</text>
</comment>
<keyword evidence="4" id="KW-0175">Coiled coil</keyword>
<evidence type="ECO:0000256" key="3">
    <source>
        <dbReference type="ARBA" id="ARBA00013368"/>
    </source>
</evidence>
<dbReference type="InterPro" id="IPR038729">
    <property type="entry name" value="Rad50/SbcC_AAA"/>
</dbReference>
<dbReference type="PANTHER" id="PTHR32114">
    <property type="entry name" value="ABC TRANSPORTER ABCH.3"/>
    <property type="match status" value="1"/>
</dbReference>
<evidence type="ECO:0000313" key="7">
    <source>
        <dbReference type="Proteomes" id="UP001203665"/>
    </source>
</evidence>
<dbReference type="EMBL" id="JAMQJY010000001">
    <property type="protein sequence ID" value="MCM2674672.1"/>
    <property type="molecule type" value="Genomic_DNA"/>
</dbReference>
<evidence type="ECO:0000259" key="5">
    <source>
        <dbReference type="Pfam" id="PF13476"/>
    </source>
</evidence>
<name>A0ABT0XFL5_9BACI</name>
<dbReference type="Proteomes" id="UP001203665">
    <property type="component" value="Unassembled WGS sequence"/>
</dbReference>
<feature type="domain" description="Rad50/SbcC-type AAA" evidence="5">
    <location>
        <begin position="7"/>
        <end position="332"/>
    </location>
</feature>
<evidence type="ECO:0000313" key="6">
    <source>
        <dbReference type="EMBL" id="MCM2674672.1"/>
    </source>
</evidence>
<gene>
    <name evidence="6" type="ORF">NDM98_03560</name>
</gene>
<protein>
    <recommendedName>
        <fullName evidence="3">Nuclease SbcCD subunit C</fullName>
    </recommendedName>
</protein>
<dbReference type="PANTHER" id="PTHR32114:SF2">
    <property type="entry name" value="ABC TRANSPORTER ABCH.3"/>
    <property type="match status" value="1"/>
</dbReference>
<sequence>MSNITDVRLENFQSHLDSRFTFTDGLNVLIGQSDSGKTAVIRGIRWALFNQPRGTDFIRAGSDFVRVTVQFENGDKIIRERTASKNRYMIKKAGEEQQVFESFGQHVPEEVLSLHGMRPLRIDRDHELTIHLAQQLDGPFMLEQPGSMRAKTIGRISGAHYLDAAIRDTSRDLSSLNQSKRWSEEQTEQLQKDLEPYENVVAAGERLQKASSQLEELKSKQAALEGLRTKQQDLLTNKQTIHDVSLQLEAVANLPKMELLFQQLQVATFRQTALLKLQEQYQSHTQQTKAVKQQLQLTETIEQAALSRSKAEQLEDKRKKLAYLQEQYVKLNRVKEKAHHVLDQTNFVRQVDTSWQDTIKQLEQKRQRLVFLLDQYQSVHKQINEQQTQKENTLRVEKLNDMVSGLDQTHQRFQLLLSKQQNYNDVAKRIQDGKTFVHKQKLELEELQNRYEELLKKDGICPTCGQTIQKAHSH</sequence>
<keyword evidence="7" id="KW-1185">Reference proteome</keyword>
<dbReference type="Pfam" id="PF13476">
    <property type="entry name" value="AAA_23"/>
    <property type="match status" value="1"/>
</dbReference>
<feature type="coiled-coil region" evidence="4">
    <location>
        <begin position="274"/>
        <end position="334"/>
    </location>
</feature>
<evidence type="ECO:0000256" key="2">
    <source>
        <dbReference type="ARBA" id="ARBA00011322"/>
    </source>
</evidence>
<proteinExistence type="inferred from homology"/>
<reference evidence="6" key="1">
    <citation type="submission" date="2022-06" db="EMBL/GenBank/DDBJ databases">
        <title>Alkalicoccobacillus porphyridii sp. nov., isolated from a marine red alga, Porphyridium purpureum and reclassification of Shouchella plakortidis and Shouchella gibsonii as Alkalicoccobacillus plakortidis comb. nov. and Alkalicoccobacillus gibsonii comb. nov.</title>
        <authorList>
            <person name="Kim K.H."/>
            <person name="Lee J.K."/>
            <person name="Han D.M."/>
            <person name="Baek J.H."/>
            <person name="Jeon C.O."/>
        </authorList>
    </citation>
    <scope>NUCLEOTIDE SEQUENCE</scope>
    <source>
        <strain evidence="6">DSM 19153</strain>
    </source>
</reference>
<comment type="subunit">
    <text evidence="2">Heterodimer of SbcC and SbcD.</text>
</comment>